<reference evidence="1" key="1">
    <citation type="journal article" date="2019" name="bioRxiv">
        <title>The Genome of the Zebra Mussel, Dreissena polymorpha: A Resource for Invasive Species Research.</title>
        <authorList>
            <person name="McCartney M.A."/>
            <person name="Auch B."/>
            <person name="Kono T."/>
            <person name="Mallez S."/>
            <person name="Zhang Y."/>
            <person name="Obille A."/>
            <person name="Becker A."/>
            <person name="Abrahante J.E."/>
            <person name="Garbe J."/>
            <person name="Badalamenti J.P."/>
            <person name="Herman A."/>
            <person name="Mangelson H."/>
            <person name="Liachko I."/>
            <person name="Sullivan S."/>
            <person name="Sone E.D."/>
            <person name="Koren S."/>
            <person name="Silverstein K.A.T."/>
            <person name="Beckman K.B."/>
            <person name="Gohl D.M."/>
        </authorList>
    </citation>
    <scope>NUCLEOTIDE SEQUENCE</scope>
    <source>
        <strain evidence="1">Duluth1</strain>
        <tissue evidence="1">Whole animal</tissue>
    </source>
</reference>
<keyword evidence="2" id="KW-1185">Reference proteome</keyword>
<gene>
    <name evidence="1" type="ORF">DPMN_189397</name>
</gene>
<comment type="caution">
    <text evidence="1">The sequence shown here is derived from an EMBL/GenBank/DDBJ whole genome shotgun (WGS) entry which is preliminary data.</text>
</comment>
<dbReference type="Proteomes" id="UP000828390">
    <property type="component" value="Unassembled WGS sequence"/>
</dbReference>
<reference evidence="1" key="2">
    <citation type="submission" date="2020-11" db="EMBL/GenBank/DDBJ databases">
        <authorList>
            <person name="McCartney M.A."/>
            <person name="Auch B."/>
            <person name="Kono T."/>
            <person name="Mallez S."/>
            <person name="Becker A."/>
            <person name="Gohl D.M."/>
            <person name="Silverstein K.A.T."/>
            <person name="Koren S."/>
            <person name="Bechman K.B."/>
            <person name="Herman A."/>
            <person name="Abrahante J.E."/>
            <person name="Garbe J."/>
        </authorList>
    </citation>
    <scope>NUCLEOTIDE SEQUENCE</scope>
    <source>
        <strain evidence="1">Duluth1</strain>
        <tissue evidence="1">Whole animal</tissue>
    </source>
</reference>
<dbReference type="AlphaFoldDB" id="A0A9D4DSQ3"/>
<proteinExistence type="predicted"/>
<accession>A0A9D4DSQ3</accession>
<sequence>MNRSCFATDVNHLERSPDIIRTNLQTKFHEDWTKMKQCPAPWRPYFLTNHDHCFKLCQAIIRTNVLTKNYKNWTKNVTLRKNAPPHVGHIFRKQKPFHKDLTIKNTSREFAMTNALN</sequence>
<evidence type="ECO:0000313" key="2">
    <source>
        <dbReference type="Proteomes" id="UP000828390"/>
    </source>
</evidence>
<protein>
    <submittedName>
        <fullName evidence="1">Uncharacterized protein</fullName>
    </submittedName>
</protein>
<organism evidence="1 2">
    <name type="scientific">Dreissena polymorpha</name>
    <name type="common">Zebra mussel</name>
    <name type="synonym">Mytilus polymorpha</name>
    <dbReference type="NCBI Taxonomy" id="45954"/>
    <lineage>
        <taxon>Eukaryota</taxon>
        <taxon>Metazoa</taxon>
        <taxon>Spiralia</taxon>
        <taxon>Lophotrochozoa</taxon>
        <taxon>Mollusca</taxon>
        <taxon>Bivalvia</taxon>
        <taxon>Autobranchia</taxon>
        <taxon>Heteroconchia</taxon>
        <taxon>Euheterodonta</taxon>
        <taxon>Imparidentia</taxon>
        <taxon>Neoheterodontei</taxon>
        <taxon>Myida</taxon>
        <taxon>Dreissenoidea</taxon>
        <taxon>Dreissenidae</taxon>
        <taxon>Dreissena</taxon>
    </lineage>
</organism>
<dbReference type="EMBL" id="JAIWYP010000010">
    <property type="protein sequence ID" value="KAH3754716.1"/>
    <property type="molecule type" value="Genomic_DNA"/>
</dbReference>
<evidence type="ECO:0000313" key="1">
    <source>
        <dbReference type="EMBL" id="KAH3754716.1"/>
    </source>
</evidence>
<name>A0A9D4DSQ3_DREPO</name>